<reference evidence="2" key="1">
    <citation type="submission" date="2014-05" db="EMBL/GenBank/DDBJ databases">
        <title>ATOL: Assembling a taxonomically balanced genome-scale reconstruction of the evolutionary history of the Enterobacteriaceae.</title>
        <authorList>
            <person name="Plunkett G. III"/>
            <person name="Neeno-Eckwall E.C."/>
            <person name="Glasner J.D."/>
            <person name="Perna N.T."/>
        </authorList>
    </citation>
    <scope>NUCLEOTIDE SEQUENCE [LARGE SCALE GENOMIC DNA]</scope>
    <source>
        <strain evidence="2">ATCC 49490</strain>
    </source>
</reference>
<evidence type="ECO:0000313" key="2">
    <source>
        <dbReference type="Proteomes" id="UP000028630"/>
    </source>
</evidence>
<comment type="caution">
    <text evidence="1">The sequence shown here is derived from an EMBL/GenBank/DDBJ whole genome shotgun (WGS) entry which is preliminary data.</text>
</comment>
<sequence length="30" mass="3619">MKQGKEKAGINFSRNKKWSLINRYQPVLKR</sequence>
<dbReference type="Proteomes" id="UP000028630">
    <property type="component" value="Unassembled WGS sequence"/>
</dbReference>
<organism evidence="1 2">
    <name type="scientific">Trabulsiella guamensis ATCC 49490</name>
    <dbReference type="NCBI Taxonomy" id="1005994"/>
    <lineage>
        <taxon>Bacteria</taxon>
        <taxon>Pseudomonadati</taxon>
        <taxon>Pseudomonadota</taxon>
        <taxon>Gammaproteobacteria</taxon>
        <taxon>Enterobacterales</taxon>
        <taxon>Enterobacteriaceae</taxon>
        <taxon>Trabulsiella</taxon>
    </lineage>
</organism>
<name>A0A085AA26_9ENTR</name>
<proteinExistence type="predicted"/>
<dbReference type="EMBL" id="JMTB01000070">
    <property type="protein sequence ID" value="KFC07071.1"/>
    <property type="molecule type" value="Genomic_DNA"/>
</dbReference>
<gene>
    <name evidence="1" type="ORF">GTGU_02110</name>
</gene>
<keyword evidence="2" id="KW-1185">Reference proteome</keyword>
<protein>
    <submittedName>
        <fullName evidence="1">Uncharacterized protein</fullName>
    </submittedName>
</protein>
<evidence type="ECO:0000313" key="1">
    <source>
        <dbReference type="EMBL" id="KFC07071.1"/>
    </source>
</evidence>
<dbReference type="AlphaFoldDB" id="A0A085AA26"/>
<accession>A0A085AA26</accession>